<reference evidence="1" key="1">
    <citation type="submission" date="2021-06" db="EMBL/GenBank/DDBJ databases">
        <authorList>
            <person name="Kallberg Y."/>
            <person name="Tangrot J."/>
            <person name="Rosling A."/>
        </authorList>
    </citation>
    <scope>NUCLEOTIDE SEQUENCE</scope>
    <source>
        <strain evidence="1">28 12/20/2015</strain>
    </source>
</reference>
<protein>
    <submittedName>
        <fullName evidence="1">10656_t:CDS:1</fullName>
    </submittedName>
</protein>
<organism evidence="1 2">
    <name type="scientific">Cetraspora pellucida</name>
    <dbReference type="NCBI Taxonomy" id="1433469"/>
    <lineage>
        <taxon>Eukaryota</taxon>
        <taxon>Fungi</taxon>
        <taxon>Fungi incertae sedis</taxon>
        <taxon>Mucoromycota</taxon>
        <taxon>Glomeromycotina</taxon>
        <taxon>Glomeromycetes</taxon>
        <taxon>Diversisporales</taxon>
        <taxon>Gigasporaceae</taxon>
        <taxon>Cetraspora</taxon>
    </lineage>
</organism>
<evidence type="ECO:0000313" key="2">
    <source>
        <dbReference type="Proteomes" id="UP000789366"/>
    </source>
</evidence>
<dbReference type="Proteomes" id="UP000789366">
    <property type="component" value="Unassembled WGS sequence"/>
</dbReference>
<sequence>MDFHENYSSLLTQLPPSLIKAGWIQLTTRKKNPLSESEASSISPIIEAFLKHEVDRYQRNKKSRYNPTIEAETKSQSSASSVLYTNIAPLYSEEEVNARIKEATDNLRQEFIKSTEETLKTIKQQKDIECNQIKIDMANWKEKDGKSYSNISWKK</sequence>
<proteinExistence type="predicted"/>
<comment type="caution">
    <text evidence="1">The sequence shown here is derived from an EMBL/GenBank/DDBJ whole genome shotgun (WGS) entry which is preliminary data.</text>
</comment>
<accession>A0ACA9MIT6</accession>
<evidence type="ECO:0000313" key="1">
    <source>
        <dbReference type="EMBL" id="CAG8586343.1"/>
    </source>
</evidence>
<keyword evidence="2" id="KW-1185">Reference proteome</keyword>
<gene>
    <name evidence="1" type="ORF">SPELUC_LOCUS6580</name>
</gene>
<dbReference type="EMBL" id="CAJVPW010007836">
    <property type="protein sequence ID" value="CAG8586343.1"/>
    <property type="molecule type" value="Genomic_DNA"/>
</dbReference>
<name>A0ACA9MIT6_9GLOM</name>